<dbReference type="InterPro" id="IPR017927">
    <property type="entry name" value="FAD-bd_FR_type"/>
</dbReference>
<dbReference type="GO" id="GO:0005829">
    <property type="term" value="C:cytosol"/>
    <property type="evidence" value="ECO:0007669"/>
    <property type="project" value="TreeGrafter"/>
</dbReference>
<dbReference type="Proteomes" id="UP000811619">
    <property type="component" value="Unassembled WGS sequence"/>
</dbReference>
<dbReference type="Pfam" id="PF00667">
    <property type="entry name" value="FAD_binding_1"/>
    <property type="match status" value="1"/>
</dbReference>
<dbReference type="PANTHER" id="PTHR19384:SF127">
    <property type="entry name" value="BIFUNCTIONAL CYTOCHROME P450_NADPH--P450 REDUCTASE"/>
    <property type="match status" value="1"/>
</dbReference>
<feature type="domain" description="FAD-binding FR-type" evidence="5">
    <location>
        <begin position="42"/>
        <end position="261"/>
    </location>
</feature>
<gene>
    <name evidence="6" type="ORF">E4U42_002128</name>
</gene>
<dbReference type="FunFam" id="1.20.990.10:FF:000011">
    <property type="entry name" value="Bifunctional cytochrome P450/NADPH--P450 reductase"/>
    <property type="match status" value="1"/>
</dbReference>
<keyword evidence="7" id="KW-1185">Reference proteome</keyword>
<dbReference type="PROSITE" id="PS51384">
    <property type="entry name" value="FAD_FR"/>
    <property type="match status" value="1"/>
</dbReference>
<keyword evidence="2" id="KW-0285">Flavoprotein</keyword>
<keyword evidence="3" id="KW-0274">FAD</keyword>
<comment type="caution">
    <text evidence="6">The sequence shown here is derived from an EMBL/GenBank/DDBJ whole genome shotgun (WGS) entry which is preliminary data.</text>
</comment>
<dbReference type="GO" id="GO:0010181">
    <property type="term" value="F:FMN binding"/>
    <property type="evidence" value="ECO:0007669"/>
    <property type="project" value="TreeGrafter"/>
</dbReference>
<name>A0A8K0NEZ4_9HYPO</name>
<dbReference type="PANTHER" id="PTHR19384">
    <property type="entry name" value="NITRIC OXIDE SYNTHASE-RELATED"/>
    <property type="match status" value="1"/>
</dbReference>
<evidence type="ECO:0000313" key="7">
    <source>
        <dbReference type="Proteomes" id="UP000811619"/>
    </source>
</evidence>
<dbReference type="Gene3D" id="1.20.990.10">
    <property type="entry name" value="NADPH-cytochrome p450 Reductase, Chain A, domain 3"/>
    <property type="match status" value="1"/>
</dbReference>
<dbReference type="InterPro" id="IPR017938">
    <property type="entry name" value="Riboflavin_synthase-like_b-brl"/>
</dbReference>
<dbReference type="SUPFAM" id="SSF63380">
    <property type="entry name" value="Riboflavin synthase domain-like"/>
    <property type="match status" value="1"/>
</dbReference>
<accession>A0A8K0NEZ4</accession>
<proteinExistence type="predicted"/>
<reference evidence="6" key="1">
    <citation type="journal article" date="2020" name="bioRxiv">
        <title>Whole genome comparisons of ergot fungi reveals the divergence and evolution of species within the genus Claviceps are the result of varying mechanisms driving genome evolution and host range expansion.</title>
        <authorList>
            <person name="Wyka S.A."/>
            <person name="Mondo S.J."/>
            <person name="Liu M."/>
            <person name="Dettman J."/>
            <person name="Nalam V."/>
            <person name="Broders K.D."/>
        </authorList>
    </citation>
    <scope>NUCLEOTIDE SEQUENCE</scope>
    <source>
        <strain evidence="6">CCC 489</strain>
    </source>
</reference>
<dbReference type="InterPro" id="IPR003097">
    <property type="entry name" value="CysJ-like_FAD-binding"/>
</dbReference>
<evidence type="ECO:0000256" key="2">
    <source>
        <dbReference type="ARBA" id="ARBA00022630"/>
    </source>
</evidence>
<dbReference type="AlphaFoldDB" id="A0A8K0NEZ4"/>
<dbReference type="EMBL" id="SRPY01001738">
    <property type="protein sequence ID" value="KAG5912588.1"/>
    <property type="molecule type" value="Genomic_DNA"/>
</dbReference>
<sequence length="275" mass="29430">DTALWPALQARYGVEARAAPIIPAGHGLTVDISFPRKTTLRQDVEEATVVSARTLTADGPDVPVKKHVELRLPSNMTYRAGDYLAVLPLNPKATVARVFKHFHLCWDAALTIHSDGPTSLPTGSTVSAADVLGAYVELSQPATKRNIQGLAEATEDPDVAEQLGRLAGADYADEISAKRVSILDLLERFPAISLPFGAYLHMLPPMRVRHSRLTLTYSVLKQRARSGHGSHIGVASNFLSSLAPGDSLHVAVRPSDAFHLPADAEKTPLVCVAAG</sequence>
<dbReference type="InterPro" id="IPR023173">
    <property type="entry name" value="NADPH_Cyt_P450_Rdtase_alpha"/>
</dbReference>
<dbReference type="Gene3D" id="2.40.30.10">
    <property type="entry name" value="Translation factors"/>
    <property type="match status" value="1"/>
</dbReference>
<feature type="non-terminal residue" evidence="6">
    <location>
        <position position="1"/>
    </location>
</feature>
<feature type="non-terminal residue" evidence="6">
    <location>
        <position position="275"/>
    </location>
</feature>
<evidence type="ECO:0000259" key="5">
    <source>
        <dbReference type="PROSITE" id="PS51384"/>
    </source>
</evidence>
<evidence type="ECO:0000256" key="3">
    <source>
        <dbReference type="ARBA" id="ARBA00022827"/>
    </source>
</evidence>
<evidence type="ECO:0000256" key="4">
    <source>
        <dbReference type="ARBA" id="ARBA00023002"/>
    </source>
</evidence>
<evidence type="ECO:0000256" key="1">
    <source>
        <dbReference type="ARBA" id="ARBA00001974"/>
    </source>
</evidence>
<comment type="cofactor">
    <cofactor evidence="1">
        <name>FAD</name>
        <dbReference type="ChEBI" id="CHEBI:57692"/>
    </cofactor>
</comment>
<dbReference type="GO" id="GO:0003958">
    <property type="term" value="F:NADPH-hemoprotein reductase activity"/>
    <property type="evidence" value="ECO:0007669"/>
    <property type="project" value="TreeGrafter"/>
</dbReference>
<protein>
    <recommendedName>
        <fullName evidence="5">FAD-binding FR-type domain-containing protein</fullName>
    </recommendedName>
</protein>
<evidence type="ECO:0000313" key="6">
    <source>
        <dbReference type="EMBL" id="KAG5912588.1"/>
    </source>
</evidence>
<keyword evidence="4" id="KW-0560">Oxidoreductase</keyword>
<dbReference type="GO" id="GO:0050660">
    <property type="term" value="F:flavin adenine dinucleotide binding"/>
    <property type="evidence" value="ECO:0007669"/>
    <property type="project" value="TreeGrafter"/>
</dbReference>
<organism evidence="6 7">
    <name type="scientific">Claviceps africana</name>
    <dbReference type="NCBI Taxonomy" id="83212"/>
    <lineage>
        <taxon>Eukaryota</taxon>
        <taxon>Fungi</taxon>
        <taxon>Dikarya</taxon>
        <taxon>Ascomycota</taxon>
        <taxon>Pezizomycotina</taxon>
        <taxon>Sordariomycetes</taxon>
        <taxon>Hypocreomycetidae</taxon>
        <taxon>Hypocreales</taxon>
        <taxon>Clavicipitaceae</taxon>
        <taxon>Claviceps</taxon>
    </lineage>
</organism>
<dbReference type="OrthoDB" id="1470350at2759"/>